<dbReference type="SUPFAM" id="SSF49777">
    <property type="entry name" value="PEBP-like"/>
    <property type="match status" value="1"/>
</dbReference>
<organism evidence="2 4">
    <name type="scientific">Adineta ricciae</name>
    <name type="common">Rotifer</name>
    <dbReference type="NCBI Taxonomy" id="249248"/>
    <lineage>
        <taxon>Eukaryota</taxon>
        <taxon>Metazoa</taxon>
        <taxon>Spiralia</taxon>
        <taxon>Gnathifera</taxon>
        <taxon>Rotifera</taxon>
        <taxon>Eurotatoria</taxon>
        <taxon>Bdelloidea</taxon>
        <taxon>Adinetida</taxon>
        <taxon>Adinetidae</taxon>
        <taxon>Adineta</taxon>
    </lineage>
</organism>
<protein>
    <submittedName>
        <fullName evidence="2">Uncharacterized protein</fullName>
    </submittedName>
</protein>
<dbReference type="InterPro" id="IPR008914">
    <property type="entry name" value="PEBP"/>
</dbReference>
<evidence type="ECO:0000313" key="3">
    <source>
        <dbReference type="Proteomes" id="UP000663828"/>
    </source>
</evidence>
<gene>
    <name evidence="2" type="ORF">EDS130_LOCUS28191</name>
    <name evidence="1" type="ORF">XAT740_LOCUS863</name>
</gene>
<keyword evidence="3" id="KW-1185">Reference proteome</keyword>
<dbReference type="PANTHER" id="PTHR11362:SF82">
    <property type="entry name" value="PHOSPHATIDYLETHANOLAMINE-BINDING PROTEIN 4"/>
    <property type="match status" value="1"/>
</dbReference>
<accession>A0A815A663</accession>
<dbReference type="OrthoDB" id="2506647at2759"/>
<dbReference type="InterPro" id="IPR035810">
    <property type="entry name" value="PEBP_euk"/>
</dbReference>
<dbReference type="Proteomes" id="UP000663852">
    <property type="component" value="Unassembled WGS sequence"/>
</dbReference>
<dbReference type="Pfam" id="PF01161">
    <property type="entry name" value="PBP"/>
    <property type="match status" value="1"/>
</dbReference>
<evidence type="ECO:0000313" key="2">
    <source>
        <dbReference type="EMBL" id="CAF1254938.1"/>
    </source>
</evidence>
<dbReference type="PANTHER" id="PTHR11362">
    <property type="entry name" value="PHOSPHATIDYLETHANOLAMINE-BINDING PROTEIN"/>
    <property type="match status" value="1"/>
</dbReference>
<evidence type="ECO:0000313" key="1">
    <source>
        <dbReference type="EMBL" id="CAF0759640.1"/>
    </source>
</evidence>
<dbReference type="InterPro" id="IPR036610">
    <property type="entry name" value="PEBP-like_sf"/>
</dbReference>
<sequence>MASTSDEQISSDVAYLLQEYNDKKENVTSMTIAYGDKRVIREIPLDQHKTHAHPTVEINAESTDEYYTLILIDADARHQSNSINGPYLHWILANFQDATIVDAHTLCTYQALKVGSNDQHRLIFLIYRSKERISASPIIEQENRRQFPL</sequence>
<dbReference type="AlphaFoldDB" id="A0A815A663"/>
<comment type="caution">
    <text evidence="2">The sequence shown here is derived from an EMBL/GenBank/DDBJ whole genome shotgun (WGS) entry which is preliminary data.</text>
</comment>
<reference evidence="2" key="1">
    <citation type="submission" date="2021-02" db="EMBL/GenBank/DDBJ databases">
        <authorList>
            <person name="Nowell W R."/>
        </authorList>
    </citation>
    <scope>NUCLEOTIDE SEQUENCE</scope>
</reference>
<dbReference type="EMBL" id="CAJNOJ010000182">
    <property type="protein sequence ID" value="CAF1254938.1"/>
    <property type="molecule type" value="Genomic_DNA"/>
</dbReference>
<dbReference type="Proteomes" id="UP000663828">
    <property type="component" value="Unassembled WGS sequence"/>
</dbReference>
<evidence type="ECO:0000313" key="4">
    <source>
        <dbReference type="Proteomes" id="UP000663852"/>
    </source>
</evidence>
<proteinExistence type="predicted"/>
<name>A0A815A663_ADIRI</name>
<dbReference type="Gene3D" id="3.90.280.10">
    <property type="entry name" value="PEBP-like"/>
    <property type="match status" value="1"/>
</dbReference>
<dbReference type="EMBL" id="CAJNOR010000025">
    <property type="protein sequence ID" value="CAF0759640.1"/>
    <property type="molecule type" value="Genomic_DNA"/>
</dbReference>